<dbReference type="GO" id="GO:0005975">
    <property type="term" value="P:carbohydrate metabolic process"/>
    <property type="evidence" value="ECO:0007669"/>
    <property type="project" value="InterPro"/>
</dbReference>
<dbReference type="GO" id="GO:0016857">
    <property type="term" value="F:racemase and epimerase activity, acting on carbohydrates and derivatives"/>
    <property type="evidence" value="ECO:0007669"/>
    <property type="project" value="InterPro"/>
</dbReference>
<dbReference type="InterPro" id="IPR000056">
    <property type="entry name" value="Ribul_P_3_epim-like"/>
</dbReference>
<reference evidence="3 4" key="1">
    <citation type="submission" date="2019-01" db="EMBL/GenBank/DDBJ databases">
        <authorList>
            <consortium name="Pathogen Informatics"/>
        </authorList>
    </citation>
    <scope>NUCLEOTIDE SEQUENCE [LARGE SCALE GENOMIC DNA]</scope>
    <source>
        <strain evidence="3 4">NCTC10142</strain>
        <plasmid evidence="4">13</plasmid>
    </source>
</reference>
<evidence type="ECO:0000313" key="4">
    <source>
        <dbReference type="Proteomes" id="UP000289506"/>
    </source>
</evidence>
<dbReference type="SUPFAM" id="SSF51366">
    <property type="entry name" value="Ribulose-phoshate binding barrel"/>
    <property type="match status" value="1"/>
</dbReference>
<dbReference type="Gene3D" id="3.20.20.70">
    <property type="entry name" value="Aldolase class I"/>
    <property type="match status" value="1"/>
</dbReference>
<evidence type="ECO:0000313" key="3">
    <source>
        <dbReference type="EMBL" id="VEU64602.1"/>
    </source>
</evidence>
<protein>
    <submittedName>
        <fullName evidence="3">D-ribulose-5-phosphate 3 epimerase</fullName>
        <ecNumber evidence="3">5.1.3.-</ecNumber>
    </submittedName>
</protein>
<geneLocation type="plasmid" evidence="3 4">
    <name>13</name>
</geneLocation>
<sequence length="215" mass="25091">MKYSQSVCALNCFESLKTIDQLVENGLEYIHIDFMDSFYTKNFGFSFEAASYLIKRYQNVNFDAHLMVKNPTRIIKKLIELGFKTIFLPANEINHIEFMNIAKNYPDIYFGVMLETENNPEDFKQIIQCSAKILLMTIDKIGGTGQMLNNNLFKKVKTIKKINPNIKIYSDGGLRYYNSMEFYKNNIDVAVGGSIIFSFETIKEFLCWWKEKYDS</sequence>
<dbReference type="PANTHER" id="PTHR11749">
    <property type="entry name" value="RIBULOSE-5-PHOSPHATE-3-EPIMERASE"/>
    <property type="match status" value="1"/>
</dbReference>
<keyword evidence="2 3" id="KW-0413">Isomerase</keyword>
<proteinExistence type="predicted"/>
<evidence type="ECO:0000256" key="2">
    <source>
        <dbReference type="ARBA" id="ARBA00023235"/>
    </source>
</evidence>
<dbReference type="Proteomes" id="UP000289506">
    <property type="component" value="Plasmid 13"/>
</dbReference>
<dbReference type="RefSeq" id="WP_129720521.1">
    <property type="nucleotide sequence ID" value="NZ_LR214986.1"/>
</dbReference>
<dbReference type="InterPro" id="IPR013785">
    <property type="entry name" value="Aldolase_TIM"/>
</dbReference>
<keyword evidence="1" id="KW-0479">Metal-binding</keyword>
<name>A0A449AI35_9BACT</name>
<dbReference type="AlphaFoldDB" id="A0A449AI35"/>
<gene>
    <name evidence="3" type="primary">alsE_2</name>
    <name evidence="3" type="ORF">NCTC10142_00356</name>
</gene>
<dbReference type="GO" id="GO:0046872">
    <property type="term" value="F:metal ion binding"/>
    <property type="evidence" value="ECO:0007669"/>
    <property type="project" value="UniProtKB-KW"/>
</dbReference>
<dbReference type="Pfam" id="PF00834">
    <property type="entry name" value="Ribul_P_3_epim"/>
    <property type="match status" value="1"/>
</dbReference>
<keyword evidence="3" id="KW-0614">Plasmid</keyword>
<dbReference type="InterPro" id="IPR011060">
    <property type="entry name" value="RibuloseP-bd_barrel"/>
</dbReference>
<dbReference type="EC" id="5.1.3.-" evidence="3"/>
<dbReference type="EMBL" id="LR214986">
    <property type="protein sequence ID" value="VEU64602.1"/>
    <property type="molecule type" value="Genomic_DNA"/>
</dbReference>
<evidence type="ECO:0000256" key="1">
    <source>
        <dbReference type="ARBA" id="ARBA00022723"/>
    </source>
</evidence>
<organism evidence="3 4">
    <name type="scientific">Mycoplasmopsis cynos</name>
    <dbReference type="NCBI Taxonomy" id="171284"/>
    <lineage>
        <taxon>Bacteria</taxon>
        <taxon>Bacillati</taxon>
        <taxon>Mycoplasmatota</taxon>
        <taxon>Mycoplasmoidales</taxon>
        <taxon>Metamycoplasmataceae</taxon>
        <taxon>Mycoplasmopsis</taxon>
    </lineage>
</organism>
<accession>A0A449AI35</accession>